<dbReference type="Proteomes" id="UP000579281">
    <property type="component" value="Unassembled WGS sequence"/>
</dbReference>
<proteinExistence type="inferred from homology"/>
<dbReference type="InterPro" id="IPR005474">
    <property type="entry name" value="Transketolase_N"/>
</dbReference>
<dbReference type="PANTHER" id="PTHR47514:SF1">
    <property type="entry name" value="TRANSKETOLASE N-TERMINAL SECTION-RELATED"/>
    <property type="match status" value="1"/>
</dbReference>
<evidence type="ECO:0000256" key="2">
    <source>
        <dbReference type="ARBA" id="ARBA00007131"/>
    </source>
</evidence>
<feature type="domain" description="Transketolase N-terminal" evidence="4">
    <location>
        <begin position="7"/>
        <end position="242"/>
    </location>
</feature>
<reference evidence="5 6" key="1">
    <citation type="submission" date="2020-08" db="EMBL/GenBank/DDBJ databases">
        <title>Genomic Encyclopedia of Type Strains, Phase IV (KMG-IV): sequencing the most valuable type-strain genomes for metagenomic binning, comparative biology and taxonomic classification.</title>
        <authorList>
            <person name="Goeker M."/>
        </authorList>
    </citation>
    <scope>NUCLEOTIDE SEQUENCE [LARGE SCALE GENOMIC DNA]</scope>
    <source>
        <strain evidence="5 6">DSM 103526</strain>
    </source>
</reference>
<dbReference type="RefSeq" id="WP_184309611.1">
    <property type="nucleotide sequence ID" value="NZ_JACHEN010000007.1"/>
</dbReference>
<dbReference type="PANTHER" id="PTHR47514">
    <property type="entry name" value="TRANSKETOLASE N-TERMINAL SECTION-RELATED"/>
    <property type="match status" value="1"/>
</dbReference>
<evidence type="ECO:0000313" key="5">
    <source>
        <dbReference type="EMBL" id="MBB6215371.1"/>
    </source>
</evidence>
<dbReference type="Gene3D" id="3.40.50.970">
    <property type="match status" value="1"/>
</dbReference>
<dbReference type="SUPFAM" id="SSF52518">
    <property type="entry name" value="Thiamin diphosphate-binding fold (THDP-binding)"/>
    <property type="match status" value="1"/>
</dbReference>
<organism evidence="5 6">
    <name type="scientific">Anaerosolibacter carboniphilus</name>
    <dbReference type="NCBI Taxonomy" id="1417629"/>
    <lineage>
        <taxon>Bacteria</taxon>
        <taxon>Bacillati</taxon>
        <taxon>Bacillota</taxon>
        <taxon>Clostridia</taxon>
        <taxon>Peptostreptococcales</taxon>
        <taxon>Thermotaleaceae</taxon>
        <taxon>Anaerosolibacter</taxon>
    </lineage>
</organism>
<sequence>MSDLKKLSTKIRLEVCKMLKHRGFGHLGGSLSIIETLSVLYGDVMKINPQNPNWEERDWFILSKGHAGPALYATLAVKGYFPLEMLNTLNNNDTRIPSHPDRLKTPGVDVTTGSLGQGISLAVGIAKSFQISQKPNRVYTIVGDGECNEGQVWEAFQFAAHHKLSNLIIFIDENHKQLDGPTKDIINSFDMKEKVEAFGFAVKRISGNDELAIKNAVLEMFEVKDKACCIILDTIKGQGIKYYEMLSDNHHIRFSGESEFQLDLAIEKLKEELEREGR</sequence>
<dbReference type="Pfam" id="PF00456">
    <property type="entry name" value="Transketolase_N"/>
    <property type="match status" value="1"/>
</dbReference>
<keyword evidence="5" id="KW-0808">Transferase</keyword>
<keyword evidence="3" id="KW-0786">Thiamine pyrophosphate</keyword>
<accession>A0A841KPW1</accession>
<dbReference type="GO" id="GO:0004802">
    <property type="term" value="F:transketolase activity"/>
    <property type="evidence" value="ECO:0007669"/>
    <property type="project" value="UniProtKB-EC"/>
</dbReference>
<dbReference type="AlphaFoldDB" id="A0A841KPW1"/>
<evidence type="ECO:0000256" key="1">
    <source>
        <dbReference type="ARBA" id="ARBA00001964"/>
    </source>
</evidence>
<name>A0A841KPW1_9FIRM</name>
<evidence type="ECO:0000313" key="6">
    <source>
        <dbReference type="Proteomes" id="UP000579281"/>
    </source>
</evidence>
<keyword evidence="6" id="KW-1185">Reference proteome</keyword>
<comment type="cofactor">
    <cofactor evidence="1">
        <name>thiamine diphosphate</name>
        <dbReference type="ChEBI" id="CHEBI:58937"/>
    </cofactor>
</comment>
<comment type="caution">
    <text evidence="5">The sequence shown here is derived from an EMBL/GenBank/DDBJ whole genome shotgun (WGS) entry which is preliminary data.</text>
</comment>
<dbReference type="CDD" id="cd02012">
    <property type="entry name" value="TPP_TK"/>
    <property type="match status" value="1"/>
</dbReference>
<evidence type="ECO:0000259" key="4">
    <source>
        <dbReference type="Pfam" id="PF00456"/>
    </source>
</evidence>
<dbReference type="InterPro" id="IPR029061">
    <property type="entry name" value="THDP-binding"/>
</dbReference>
<comment type="similarity">
    <text evidence="2">Belongs to the transketolase family.</text>
</comment>
<dbReference type="EC" id="2.2.1.1" evidence="5"/>
<evidence type="ECO:0000256" key="3">
    <source>
        <dbReference type="ARBA" id="ARBA00023052"/>
    </source>
</evidence>
<dbReference type="EMBL" id="JACHEN010000007">
    <property type="protein sequence ID" value="MBB6215371.1"/>
    <property type="molecule type" value="Genomic_DNA"/>
</dbReference>
<protein>
    <submittedName>
        <fullName evidence="5">Transketolase</fullName>
        <ecNumber evidence="5">2.2.1.1</ecNumber>
    </submittedName>
</protein>
<gene>
    <name evidence="5" type="ORF">HNQ80_001460</name>
</gene>